<reference evidence="2 3" key="1">
    <citation type="submission" date="2017-09" db="EMBL/GenBank/DDBJ databases">
        <title>Depth-based differentiation of microbial function through sediment-hosted aquifers and enrichment of novel symbionts in the deep terrestrial subsurface.</title>
        <authorList>
            <person name="Probst A.J."/>
            <person name="Ladd B."/>
            <person name="Jarett J.K."/>
            <person name="Geller-Mcgrath D.E."/>
            <person name="Sieber C.M."/>
            <person name="Emerson J.B."/>
            <person name="Anantharaman K."/>
            <person name="Thomas B.C."/>
            <person name="Malmstrom R."/>
            <person name="Stieglmeier M."/>
            <person name="Klingl A."/>
            <person name="Woyke T."/>
            <person name="Ryan C.M."/>
            <person name="Banfield J.F."/>
        </authorList>
    </citation>
    <scope>NUCLEOTIDE SEQUENCE [LARGE SCALE GENOMIC DNA]</scope>
    <source>
        <strain evidence="2">CG17_big_fil_post_rev_8_21_14_2_50_48_46</strain>
    </source>
</reference>
<feature type="chain" id="PRO_5014695407" description="SPOR domain-containing protein" evidence="1">
    <location>
        <begin position="20"/>
        <end position="119"/>
    </location>
</feature>
<keyword evidence="1" id="KW-0732">Signal</keyword>
<dbReference type="AlphaFoldDB" id="A0A2M7FY02"/>
<organism evidence="2 3">
    <name type="scientific">bacterium (Candidatus Blackallbacteria) CG17_big_fil_post_rev_8_21_14_2_50_48_46</name>
    <dbReference type="NCBI Taxonomy" id="2014261"/>
    <lineage>
        <taxon>Bacteria</taxon>
        <taxon>Candidatus Blackallbacteria</taxon>
    </lineage>
</organism>
<evidence type="ECO:0000313" key="2">
    <source>
        <dbReference type="EMBL" id="PIW13873.1"/>
    </source>
</evidence>
<dbReference type="EMBL" id="PFFQ01000066">
    <property type="protein sequence ID" value="PIW13873.1"/>
    <property type="molecule type" value="Genomic_DNA"/>
</dbReference>
<evidence type="ECO:0000313" key="3">
    <source>
        <dbReference type="Proteomes" id="UP000231019"/>
    </source>
</evidence>
<protein>
    <recommendedName>
        <fullName evidence="4">SPOR domain-containing protein</fullName>
    </recommendedName>
</protein>
<proteinExistence type="predicted"/>
<sequence length="119" mass="13647">MLKKRICLLFCLFSLVLFPACLQKSAPPDESISHSTLLPGTFTLVLEGYENGEARRVFQEAMQKEGLELELLQSGGNRAEYRISQTDQTHPDWLESLKKSFEAQYSLQQEGERLLVIRR</sequence>
<dbReference type="Proteomes" id="UP000231019">
    <property type="component" value="Unassembled WGS sequence"/>
</dbReference>
<feature type="signal peptide" evidence="1">
    <location>
        <begin position="1"/>
        <end position="19"/>
    </location>
</feature>
<evidence type="ECO:0000256" key="1">
    <source>
        <dbReference type="SAM" id="SignalP"/>
    </source>
</evidence>
<name>A0A2M7FY02_9BACT</name>
<evidence type="ECO:0008006" key="4">
    <source>
        <dbReference type="Google" id="ProtNLM"/>
    </source>
</evidence>
<comment type="caution">
    <text evidence="2">The sequence shown here is derived from an EMBL/GenBank/DDBJ whole genome shotgun (WGS) entry which is preliminary data.</text>
</comment>
<accession>A0A2M7FY02</accession>
<gene>
    <name evidence="2" type="ORF">COW36_24725</name>
</gene>